<dbReference type="InParanoid" id="K5W7X7"/>
<dbReference type="Gene3D" id="3.90.25.10">
    <property type="entry name" value="UDP-galactose 4-epimerase, domain 1"/>
    <property type="match status" value="1"/>
</dbReference>
<dbReference type="InterPro" id="IPR008030">
    <property type="entry name" value="NmrA-like"/>
</dbReference>
<dbReference type="GeneID" id="18910827"/>
<name>K5W7X7_PHACS</name>
<evidence type="ECO:0000256" key="2">
    <source>
        <dbReference type="ARBA" id="ARBA00022857"/>
    </source>
</evidence>
<dbReference type="Pfam" id="PF05368">
    <property type="entry name" value="NmrA"/>
    <property type="match status" value="1"/>
</dbReference>
<evidence type="ECO:0000313" key="6">
    <source>
        <dbReference type="Proteomes" id="UP000008370"/>
    </source>
</evidence>
<dbReference type="KEGG" id="pco:PHACADRAFT_192452"/>
<keyword evidence="2" id="KW-0521">NADP</keyword>
<evidence type="ECO:0000256" key="1">
    <source>
        <dbReference type="ARBA" id="ARBA00005725"/>
    </source>
</evidence>
<evidence type="ECO:0000256" key="3">
    <source>
        <dbReference type="ARBA" id="ARBA00023002"/>
    </source>
</evidence>
<accession>K5W7X7</accession>
<keyword evidence="3" id="KW-0560">Oxidoreductase</keyword>
<dbReference type="Proteomes" id="UP000008370">
    <property type="component" value="Unassembled WGS sequence"/>
</dbReference>
<organism evidence="5 6">
    <name type="scientific">Phanerochaete carnosa (strain HHB-10118-sp)</name>
    <name type="common">White-rot fungus</name>
    <name type="synonym">Peniophora carnosa</name>
    <dbReference type="NCBI Taxonomy" id="650164"/>
    <lineage>
        <taxon>Eukaryota</taxon>
        <taxon>Fungi</taxon>
        <taxon>Dikarya</taxon>
        <taxon>Basidiomycota</taxon>
        <taxon>Agaricomycotina</taxon>
        <taxon>Agaricomycetes</taxon>
        <taxon>Polyporales</taxon>
        <taxon>Phanerochaetaceae</taxon>
        <taxon>Phanerochaete</taxon>
    </lineage>
</organism>
<dbReference type="InterPro" id="IPR036291">
    <property type="entry name" value="NAD(P)-bd_dom_sf"/>
</dbReference>
<dbReference type="InterPro" id="IPR051609">
    <property type="entry name" value="NmrA/Isoflavone_reductase-like"/>
</dbReference>
<dbReference type="PANTHER" id="PTHR47706:SF4">
    <property type="entry name" value="NMRA-LIKE DOMAIN-CONTAINING PROTEIN"/>
    <property type="match status" value="1"/>
</dbReference>
<dbReference type="Gene3D" id="3.40.50.720">
    <property type="entry name" value="NAD(P)-binding Rossmann-like Domain"/>
    <property type="match status" value="1"/>
</dbReference>
<protein>
    <recommendedName>
        <fullName evidence="4">NmrA-like domain-containing protein</fullName>
    </recommendedName>
</protein>
<reference evidence="5 6" key="1">
    <citation type="journal article" date="2012" name="BMC Genomics">
        <title>Comparative genomics of the white-rot fungi, Phanerochaete carnosa and P. chrysosporium, to elucidate the genetic basis of the distinct wood types they colonize.</title>
        <authorList>
            <person name="Suzuki H."/>
            <person name="MacDonald J."/>
            <person name="Syed K."/>
            <person name="Salamov A."/>
            <person name="Hori C."/>
            <person name="Aerts A."/>
            <person name="Henrissat B."/>
            <person name="Wiebenga A."/>
            <person name="vanKuyk P.A."/>
            <person name="Barry K."/>
            <person name="Lindquist E."/>
            <person name="LaButti K."/>
            <person name="Lapidus A."/>
            <person name="Lucas S."/>
            <person name="Coutinho P."/>
            <person name="Gong Y."/>
            <person name="Samejima M."/>
            <person name="Mahadevan R."/>
            <person name="Abou-Zaid M."/>
            <person name="de Vries R.P."/>
            <person name="Igarashi K."/>
            <person name="Yadav J.S."/>
            <person name="Grigoriev I.V."/>
            <person name="Master E.R."/>
        </authorList>
    </citation>
    <scope>NUCLEOTIDE SEQUENCE [LARGE SCALE GENOMIC DNA]</scope>
    <source>
        <strain evidence="5 6">HHB-10118-sp</strain>
    </source>
</reference>
<dbReference type="EMBL" id="JH930469">
    <property type="protein sequence ID" value="EKM60053.1"/>
    <property type="molecule type" value="Genomic_DNA"/>
</dbReference>
<sequence>MVKVAVAGGTGGIGLHIVEAIVEAGNHDVIVLSRRPSHPVLDKLGVPIIAVSYDDPATLVKALDGVHTVISTIAGAGADAFTDAQLALLDAAVKAGVTRFAPSEFAVRSVADNPIEIYRAKWPVTEAVKRSGLEYTIYEVGMFMNYLASGTPGLGHLDPLTLIFDVEHCKATLPEDGSAYFVHTRAEDMGKFVAASLDLDKWPEFSQIRGDRRKLNEIVQLAEQVRGQKFDVTYLSEQRLLETINSSSPGTLKHPDERFAALDMEKIKAQSFLQTLRSNPMGYEGQNLNELFPQVQPVGVPEFLQQWWGKK</sequence>
<evidence type="ECO:0000313" key="5">
    <source>
        <dbReference type="EMBL" id="EKM60053.1"/>
    </source>
</evidence>
<proteinExistence type="inferred from homology"/>
<dbReference type="HOGENOM" id="CLU_044876_0_2_1"/>
<evidence type="ECO:0000259" key="4">
    <source>
        <dbReference type="Pfam" id="PF05368"/>
    </source>
</evidence>
<feature type="domain" description="NmrA-like" evidence="4">
    <location>
        <begin position="3"/>
        <end position="244"/>
    </location>
</feature>
<dbReference type="PANTHER" id="PTHR47706">
    <property type="entry name" value="NMRA-LIKE FAMILY PROTEIN"/>
    <property type="match status" value="1"/>
</dbReference>
<keyword evidence="6" id="KW-1185">Reference proteome</keyword>
<dbReference type="RefSeq" id="XP_007392601.1">
    <property type="nucleotide sequence ID" value="XM_007392539.1"/>
</dbReference>
<dbReference type="AlphaFoldDB" id="K5W7X7"/>
<comment type="similarity">
    <text evidence="1">Belongs to the NmrA-type oxidoreductase family. Isoflavone reductase subfamily.</text>
</comment>
<dbReference type="OrthoDB" id="2776894at2759"/>
<dbReference type="GO" id="GO:0016491">
    <property type="term" value="F:oxidoreductase activity"/>
    <property type="evidence" value="ECO:0007669"/>
    <property type="project" value="UniProtKB-KW"/>
</dbReference>
<gene>
    <name evidence="5" type="ORF">PHACADRAFT_192452</name>
</gene>
<dbReference type="InterPro" id="IPR045312">
    <property type="entry name" value="PCBER-like"/>
</dbReference>
<dbReference type="CDD" id="cd05259">
    <property type="entry name" value="PCBER_SDR_a"/>
    <property type="match status" value="1"/>
</dbReference>
<dbReference type="SUPFAM" id="SSF51735">
    <property type="entry name" value="NAD(P)-binding Rossmann-fold domains"/>
    <property type="match status" value="1"/>
</dbReference>